<evidence type="ECO:0000256" key="7">
    <source>
        <dbReference type="SAM" id="MobiDB-lite"/>
    </source>
</evidence>
<feature type="DNA-binding region" description="Homeobox" evidence="5">
    <location>
        <begin position="95"/>
        <end position="154"/>
    </location>
</feature>
<comment type="caution">
    <text evidence="9">The sequence shown here is derived from an EMBL/GenBank/DDBJ whole genome shotgun (WGS) entry which is preliminary data.</text>
</comment>
<dbReference type="GO" id="GO:0000977">
    <property type="term" value="F:RNA polymerase II transcription regulatory region sequence-specific DNA binding"/>
    <property type="evidence" value="ECO:0007669"/>
    <property type="project" value="TreeGrafter"/>
</dbReference>
<comment type="subcellular location">
    <subcellularLocation>
        <location evidence="1 5 6">Nucleus</location>
    </subcellularLocation>
</comment>
<evidence type="ECO:0000256" key="5">
    <source>
        <dbReference type="PROSITE-ProRule" id="PRU00108"/>
    </source>
</evidence>
<name>A0A315V5T4_GAMAF</name>
<feature type="region of interest" description="Disordered" evidence="7">
    <location>
        <begin position="370"/>
        <end position="398"/>
    </location>
</feature>
<dbReference type="Pfam" id="PF00046">
    <property type="entry name" value="Homeodomain"/>
    <property type="match status" value="1"/>
</dbReference>
<evidence type="ECO:0000313" key="9">
    <source>
        <dbReference type="EMBL" id="PWA18632.1"/>
    </source>
</evidence>
<dbReference type="EMBL" id="NHOQ01002284">
    <property type="protein sequence ID" value="PWA18632.1"/>
    <property type="molecule type" value="Genomic_DNA"/>
</dbReference>
<dbReference type="PROSITE" id="PS50071">
    <property type="entry name" value="HOMEOBOX_2"/>
    <property type="match status" value="1"/>
</dbReference>
<dbReference type="PROSITE" id="PS00027">
    <property type="entry name" value="HOMEOBOX_1"/>
    <property type="match status" value="1"/>
</dbReference>
<dbReference type="GO" id="GO:0045944">
    <property type="term" value="P:positive regulation of transcription by RNA polymerase II"/>
    <property type="evidence" value="ECO:0007669"/>
    <property type="project" value="UniProtKB-ARBA"/>
</dbReference>
<organism evidence="9 10">
    <name type="scientific">Gambusia affinis</name>
    <name type="common">Western mosquitofish</name>
    <name type="synonym">Heterandria affinis</name>
    <dbReference type="NCBI Taxonomy" id="33528"/>
    <lineage>
        <taxon>Eukaryota</taxon>
        <taxon>Metazoa</taxon>
        <taxon>Chordata</taxon>
        <taxon>Craniata</taxon>
        <taxon>Vertebrata</taxon>
        <taxon>Euteleostomi</taxon>
        <taxon>Actinopterygii</taxon>
        <taxon>Neopterygii</taxon>
        <taxon>Teleostei</taxon>
        <taxon>Neoteleostei</taxon>
        <taxon>Acanthomorphata</taxon>
        <taxon>Ovalentaria</taxon>
        <taxon>Atherinomorphae</taxon>
        <taxon>Cyprinodontiformes</taxon>
        <taxon>Poeciliidae</taxon>
        <taxon>Poeciliinae</taxon>
        <taxon>Gambusia</taxon>
    </lineage>
</organism>
<feature type="compositionally biased region" description="Basic and acidic residues" evidence="7">
    <location>
        <begin position="370"/>
        <end position="396"/>
    </location>
</feature>
<keyword evidence="4 5" id="KW-0539">Nucleus</keyword>
<dbReference type="Proteomes" id="UP000250572">
    <property type="component" value="Unassembled WGS sequence"/>
</dbReference>
<evidence type="ECO:0000256" key="6">
    <source>
        <dbReference type="RuleBase" id="RU000682"/>
    </source>
</evidence>
<evidence type="ECO:0000313" key="10">
    <source>
        <dbReference type="Proteomes" id="UP000250572"/>
    </source>
</evidence>
<dbReference type="InterPro" id="IPR050649">
    <property type="entry name" value="Paired_Homeobox_TFs"/>
</dbReference>
<proteinExistence type="predicted"/>
<evidence type="ECO:0000256" key="2">
    <source>
        <dbReference type="ARBA" id="ARBA00023125"/>
    </source>
</evidence>
<dbReference type="GO" id="GO:0000981">
    <property type="term" value="F:DNA-binding transcription factor activity, RNA polymerase II-specific"/>
    <property type="evidence" value="ECO:0007669"/>
    <property type="project" value="InterPro"/>
</dbReference>
<feature type="compositionally biased region" description="Low complexity" evidence="7">
    <location>
        <begin position="209"/>
        <end position="220"/>
    </location>
</feature>
<feature type="compositionally biased region" description="Basic and acidic residues" evidence="7">
    <location>
        <begin position="170"/>
        <end position="186"/>
    </location>
</feature>
<feature type="compositionally biased region" description="Low complexity" evidence="7">
    <location>
        <begin position="159"/>
        <end position="169"/>
    </location>
</feature>
<feature type="compositionally biased region" description="Basic and acidic residues" evidence="7">
    <location>
        <begin position="454"/>
        <end position="463"/>
    </location>
</feature>
<feature type="compositionally biased region" description="Polar residues" evidence="7">
    <location>
        <begin position="467"/>
        <end position="476"/>
    </location>
</feature>
<dbReference type="SUPFAM" id="SSF46689">
    <property type="entry name" value="Homeodomain-like"/>
    <property type="match status" value="1"/>
</dbReference>
<dbReference type="PANTHER" id="PTHR24329:SF301">
    <property type="entry name" value="PAIRED MESODERM HOMEOBOX PROTEIN 2B"/>
    <property type="match status" value="1"/>
</dbReference>
<evidence type="ECO:0000259" key="8">
    <source>
        <dbReference type="PROSITE" id="PS50071"/>
    </source>
</evidence>
<evidence type="ECO:0000256" key="4">
    <source>
        <dbReference type="ARBA" id="ARBA00023242"/>
    </source>
</evidence>
<dbReference type="STRING" id="33528.ENSGAFP00000026195"/>
<feature type="region of interest" description="Disordered" evidence="7">
    <location>
        <begin position="444"/>
        <end position="476"/>
    </location>
</feature>
<dbReference type="GO" id="GO:0005634">
    <property type="term" value="C:nucleus"/>
    <property type="evidence" value="ECO:0007669"/>
    <property type="project" value="UniProtKB-SubCell"/>
</dbReference>
<dbReference type="AlphaFoldDB" id="A0A315V5T4"/>
<reference evidence="9 10" key="1">
    <citation type="journal article" date="2018" name="G3 (Bethesda)">
        <title>A High-Quality Reference Genome for the Invasive Mosquitofish Gambusia affinis Using a Chicago Library.</title>
        <authorList>
            <person name="Hoffberg S.L."/>
            <person name="Troendle N.J."/>
            <person name="Glenn T.C."/>
            <person name="Mahmud O."/>
            <person name="Louha S."/>
            <person name="Chalopin D."/>
            <person name="Bennetzen J.L."/>
            <person name="Mauricio R."/>
        </authorList>
    </citation>
    <scope>NUCLEOTIDE SEQUENCE [LARGE SCALE GENOMIC DNA]</scope>
    <source>
        <strain evidence="9">NE01/NJP1002.9</strain>
        <tissue evidence="9">Muscle</tissue>
    </source>
</reference>
<protein>
    <recommendedName>
        <fullName evidence="8">Homeobox domain-containing protein</fullName>
    </recommendedName>
</protein>
<keyword evidence="2 5" id="KW-0238">DNA-binding</keyword>
<dbReference type="GO" id="GO:0048484">
    <property type="term" value="P:enteric nervous system development"/>
    <property type="evidence" value="ECO:0007669"/>
    <property type="project" value="TreeGrafter"/>
</dbReference>
<dbReference type="CDD" id="cd00086">
    <property type="entry name" value="homeodomain"/>
    <property type="match status" value="1"/>
</dbReference>
<feature type="domain" description="Homeobox" evidence="8">
    <location>
        <begin position="93"/>
        <end position="153"/>
    </location>
</feature>
<sequence>MEYSYLNSSAYESCMAGMDTSSLASAYADFSSCSQTSGFQYNPIRTTFGATSGCPSLTPGSCSLGTLRDHQSSPYAAVPYKLFTDHGGLNEKRKQRRIRTTFTSAQLKELERVFAETHYPDIYTREELALKIDLTEARVQVWFQNRRAKFRKQERAAAAAAAAAKSSSGKKSDSRDEDSKDTKTTDPDSTGGPGPNPVPTSNCGGPSPTTGQVNTTGNGQVDQVKTSVSTGMGVTAPSQGWAAAPGTITSIPDSLGGPFASVLSSLQRQNGAKATLRRLTAMTEDPLTQPSTDAFFLPSRHSQLCGNCVPRCLFGSYDASSVLQRKHTSQQAAQDYLLDGGGNVSGADGHAARGFDELLTLLSVGPHLEMDSNMQHEDGSQKQQHDWTKQMDHDQSKPQTQETADWFWCCQAQIASWVELNIWGTSEEAFGRCEHERTIVSCGSEVEESPPRLGEGRAEERGVRGITVSSSIRRSC</sequence>
<feature type="compositionally biased region" description="Polar residues" evidence="7">
    <location>
        <begin position="199"/>
        <end position="208"/>
    </location>
</feature>
<evidence type="ECO:0000256" key="1">
    <source>
        <dbReference type="ARBA" id="ARBA00004123"/>
    </source>
</evidence>
<dbReference type="FunFam" id="1.10.10.60:FF:000207">
    <property type="entry name" value="paired mesoderm homeobox protein 2A"/>
    <property type="match status" value="1"/>
</dbReference>
<dbReference type="Gene3D" id="1.10.10.60">
    <property type="entry name" value="Homeodomain-like"/>
    <property type="match status" value="1"/>
</dbReference>
<keyword evidence="10" id="KW-1185">Reference proteome</keyword>
<keyword evidence="3 5" id="KW-0371">Homeobox</keyword>
<accession>A0A315V5T4</accession>
<feature type="region of interest" description="Disordered" evidence="7">
    <location>
        <begin position="159"/>
        <end position="220"/>
    </location>
</feature>
<dbReference type="PANTHER" id="PTHR24329">
    <property type="entry name" value="HOMEOBOX PROTEIN ARISTALESS"/>
    <property type="match status" value="1"/>
</dbReference>
<gene>
    <name evidence="9" type="ORF">CCH79_00005569</name>
</gene>
<dbReference type="InterPro" id="IPR001356">
    <property type="entry name" value="HD"/>
</dbReference>
<dbReference type="InterPro" id="IPR017970">
    <property type="entry name" value="Homeobox_CS"/>
</dbReference>
<dbReference type="InterPro" id="IPR009057">
    <property type="entry name" value="Homeodomain-like_sf"/>
</dbReference>
<evidence type="ECO:0000256" key="3">
    <source>
        <dbReference type="ARBA" id="ARBA00023155"/>
    </source>
</evidence>
<dbReference type="SMART" id="SM00389">
    <property type="entry name" value="HOX"/>
    <property type="match status" value="1"/>
</dbReference>